<organism evidence="1 2">
    <name type="scientific">Fluviicola taffensis (strain DSM 16823 / NCIMB 13979 / RW262)</name>
    <dbReference type="NCBI Taxonomy" id="755732"/>
    <lineage>
        <taxon>Bacteria</taxon>
        <taxon>Pseudomonadati</taxon>
        <taxon>Bacteroidota</taxon>
        <taxon>Flavobacteriia</taxon>
        <taxon>Flavobacteriales</taxon>
        <taxon>Crocinitomicaceae</taxon>
        <taxon>Fluviicola</taxon>
    </lineage>
</organism>
<proteinExistence type="predicted"/>
<protein>
    <recommendedName>
        <fullName evidence="3">DUF2262 domain-containing protein</fullName>
    </recommendedName>
</protein>
<accession>F2IHX9</accession>
<sequence>MIKEFKSDKTGFIANISINDTLLEIDIPGNSITDDFVNWDYVQMILNVVNESLTEIDEKSQKLLRFYIENSGLYSNEESHLIKGFNLEGITIEGPFSKNPYLTKFNTQFTLHYDCDADTWVDTYGRFEVYILHTSLEGIRRIQM</sequence>
<reference evidence="2" key="2">
    <citation type="submission" date="2011-02" db="EMBL/GenBank/DDBJ databases">
        <title>The complete genome of Fluviicola taffensis DSM 16823.</title>
        <authorList>
            <consortium name="US DOE Joint Genome Institute (JGI-PGF)"/>
            <person name="Lucas S."/>
            <person name="Copeland A."/>
            <person name="Lapidus A."/>
            <person name="Bruce D."/>
            <person name="Goodwin L."/>
            <person name="Pitluck S."/>
            <person name="Kyrpides N."/>
            <person name="Mavromatis K."/>
            <person name="Ivanova N."/>
            <person name="Mikhailova N."/>
            <person name="Pagani I."/>
            <person name="Chertkov O."/>
            <person name="Detter J.C."/>
            <person name="Han C."/>
            <person name="Tapia R."/>
            <person name="Land M."/>
            <person name="Hauser L."/>
            <person name="Markowitz V."/>
            <person name="Cheng J.-F."/>
            <person name="Hugenholtz P."/>
            <person name="Woyke T."/>
            <person name="Wu D."/>
            <person name="Tindall B."/>
            <person name="Pomrenke H.G."/>
            <person name="Brambilla E."/>
            <person name="Klenk H.-P."/>
            <person name="Eisen J.A."/>
        </authorList>
    </citation>
    <scope>NUCLEOTIDE SEQUENCE [LARGE SCALE GENOMIC DNA]</scope>
    <source>
        <strain evidence="2">DSM 16823 / RW262 / RW262</strain>
    </source>
</reference>
<dbReference type="AlphaFoldDB" id="F2IHX9"/>
<name>F2IHX9_FLUTR</name>
<keyword evidence="2" id="KW-1185">Reference proteome</keyword>
<gene>
    <name evidence="1" type="ordered locus">Fluta_3975</name>
</gene>
<evidence type="ECO:0000313" key="1">
    <source>
        <dbReference type="EMBL" id="AEA45938.1"/>
    </source>
</evidence>
<evidence type="ECO:0000313" key="2">
    <source>
        <dbReference type="Proteomes" id="UP000007463"/>
    </source>
</evidence>
<evidence type="ECO:0008006" key="3">
    <source>
        <dbReference type="Google" id="ProtNLM"/>
    </source>
</evidence>
<dbReference type="HOGENOM" id="CLU_1793624_0_0_10"/>
<dbReference type="KEGG" id="fte:Fluta_3975"/>
<dbReference type="Proteomes" id="UP000007463">
    <property type="component" value="Chromosome"/>
</dbReference>
<dbReference type="EMBL" id="CP002542">
    <property type="protein sequence ID" value="AEA45938.1"/>
    <property type="molecule type" value="Genomic_DNA"/>
</dbReference>
<dbReference type="RefSeq" id="WP_013688695.1">
    <property type="nucleotide sequence ID" value="NC_015321.1"/>
</dbReference>
<reference evidence="1 2" key="1">
    <citation type="journal article" date="2011" name="Stand. Genomic Sci.">
        <title>Complete genome sequence of the gliding freshwater bacterium Fluviicola taffensis type strain (RW262).</title>
        <authorList>
            <person name="Woyke T."/>
            <person name="Chertkov O."/>
            <person name="Lapidus A."/>
            <person name="Nolan M."/>
            <person name="Lucas S."/>
            <person name="Del Rio T.G."/>
            <person name="Tice H."/>
            <person name="Cheng J.F."/>
            <person name="Tapia R."/>
            <person name="Han C."/>
            <person name="Goodwin L."/>
            <person name="Pitluck S."/>
            <person name="Liolios K."/>
            <person name="Pagani I."/>
            <person name="Ivanova N."/>
            <person name="Huntemann M."/>
            <person name="Mavromatis K."/>
            <person name="Mikhailova N."/>
            <person name="Pati A."/>
            <person name="Chen A."/>
            <person name="Palaniappan K."/>
            <person name="Land M."/>
            <person name="Hauser L."/>
            <person name="Brambilla E.M."/>
            <person name="Rohde M."/>
            <person name="Mwirichia R."/>
            <person name="Sikorski J."/>
            <person name="Tindall B.J."/>
            <person name="Goker M."/>
            <person name="Bristow J."/>
            <person name="Eisen J.A."/>
            <person name="Markowitz V."/>
            <person name="Hugenholtz P."/>
            <person name="Klenk H.P."/>
            <person name="Kyrpides N.C."/>
        </authorList>
    </citation>
    <scope>NUCLEOTIDE SEQUENCE [LARGE SCALE GENOMIC DNA]</scope>
    <source>
        <strain evidence="2">DSM 16823 / RW262 / RW262</strain>
    </source>
</reference>